<dbReference type="EMBL" id="JARBHB010000001">
    <property type="protein sequence ID" value="KAJ8898103.1"/>
    <property type="molecule type" value="Genomic_DNA"/>
</dbReference>
<organism evidence="1 2">
    <name type="scientific">Dryococelus australis</name>
    <dbReference type="NCBI Taxonomy" id="614101"/>
    <lineage>
        <taxon>Eukaryota</taxon>
        <taxon>Metazoa</taxon>
        <taxon>Ecdysozoa</taxon>
        <taxon>Arthropoda</taxon>
        <taxon>Hexapoda</taxon>
        <taxon>Insecta</taxon>
        <taxon>Pterygota</taxon>
        <taxon>Neoptera</taxon>
        <taxon>Polyneoptera</taxon>
        <taxon>Phasmatodea</taxon>
        <taxon>Verophasmatodea</taxon>
        <taxon>Anareolatae</taxon>
        <taxon>Phasmatidae</taxon>
        <taxon>Eurycanthinae</taxon>
        <taxon>Dryococelus</taxon>
    </lineage>
</organism>
<proteinExistence type="predicted"/>
<evidence type="ECO:0008006" key="3">
    <source>
        <dbReference type="Google" id="ProtNLM"/>
    </source>
</evidence>
<sequence length="106" mass="11804">MEEWGWILQNETLEPTTLLPPAPEKLLSTIFCNCKKGCGTSCTCRKLGLQCSSVCGQSNGQACLNASSYPNDLYEESEYVPEVFEALEPNMKDNEDDDNELEIQFG</sequence>
<protein>
    <recommendedName>
        <fullName evidence="3">Tesmin/TSO1-like CXC domain-containing protein</fullName>
    </recommendedName>
</protein>
<accession>A0ABQ9IQ36</accession>
<reference evidence="1 2" key="1">
    <citation type="submission" date="2023-02" db="EMBL/GenBank/DDBJ databases">
        <title>LHISI_Scaffold_Assembly.</title>
        <authorList>
            <person name="Stuart O.P."/>
            <person name="Cleave R."/>
            <person name="Magrath M.J.L."/>
            <person name="Mikheyev A.S."/>
        </authorList>
    </citation>
    <scope>NUCLEOTIDE SEQUENCE [LARGE SCALE GENOMIC DNA]</scope>
    <source>
        <strain evidence="1">Daus_M_001</strain>
        <tissue evidence="1">Leg muscle</tissue>
    </source>
</reference>
<evidence type="ECO:0000313" key="2">
    <source>
        <dbReference type="Proteomes" id="UP001159363"/>
    </source>
</evidence>
<comment type="caution">
    <text evidence="1">The sequence shown here is derived from an EMBL/GenBank/DDBJ whole genome shotgun (WGS) entry which is preliminary data.</text>
</comment>
<gene>
    <name evidence="1" type="ORF">PR048_003463</name>
</gene>
<dbReference type="Proteomes" id="UP001159363">
    <property type="component" value="Chromosome 1"/>
</dbReference>
<keyword evidence="2" id="KW-1185">Reference proteome</keyword>
<name>A0ABQ9IQ36_9NEOP</name>
<evidence type="ECO:0000313" key="1">
    <source>
        <dbReference type="EMBL" id="KAJ8898103.1"/>
    </source>
</evidence>